<reference evidence="2" key="1">
    <citation type="journal article" date="2021" name="Nat. Commun.">
        <title>Genetic determinants of endophytism in the Arabidopsis root mycobiome.</title>
        <authorList>
            <person name="Mesny F."/>
            <person name="Miyauchi S."/>
            <person name="Thiergart T."/>
            <person name="Pickel B."/>
            <person name="Atanasova L."/>
            <person name="Karlsson M."/>
            <person name="Huettel B."/>
            <person name="Barry K.W."/>
            <person name="Haridas S."/>
            <person name="Chen C."/>
            <person name="Bauer D."/>
            <person name="Andreopoulos W."/>
            <person name="Pangilinan J."/>
            <person name="LaButti K."/>
            <person name="Riley R."/>
            <person name="Lipzen A."/>
            <person name="Clum A."/>
            <person name="Drula E."/>
            <person name="Henrissat B."/>
            <person name="Kohler A."/>
            <person name="Grigoriev I.V."/>
            <person name="Martin F.M."/>
            <person name="Hacquard S."/>
        </authorList>
    </citation>
    <scope>NUCLEOTIDE SEQUENCE</scope>
    <source>
        <strain evidence="2">MPI-CAGE-CH-0230</strain>
    </source>
</reference>
<evidence type="ECO:0000259" key="1">
    <source>
        <dbReference type="PROSITE" id="PS50127"/>
    </source>
</evidence>
<dbReference type="Proteomes" id="UP000756346">
    <property type="component" value="Unassembled WGS sequence"/>
</dbReference>
<protein>
    <submittedName>
        <fullName evidence="2">Ubiquitin-conjugating enzyme/RWD-like protein</fullName>
    </submittedName>
</protein>
<evidence type="ECO:0000313" key="2">
    <source>
        <dbReference type="EMBL" id="KAH7021552.1"/>
    </source>
</evidence>
<comment type="caution">
    <text evidence="2">The sequence shown here is derived from an EMBL/GenBank/DDBJ whole genome shotgun (WGS) entry which is preliminary data.</text>
</comment>
<accession>A0A9P9BLC0</accession>
<dbReference type="AlphaFoldDB" id="A0A9P9BLC0"/>
<dbReference type="PANTHER" id="PTHR24068">
    <property type="entry name" value="UBIQUITIN-CONJUGATING ENZYME E2"/>
    <property type="match status" value="1"/>
</dbReference>
<gene>
    <name evidence="2" type="ORF">B0I36DRAFT_252665</name>
</gene>
<dbReference type="InterPro" id="IPR016135">
    <property type="entry name" value="UBQ-conjugating_enzyme/RWD"/>
</dbReference>
<dbReference type="Pfam" id="PF00179">
    <property type="entry name" value="UQ_con"/>
    <property type="match status" value="1"/>
</dbReference>
<dbReference type="SUPFAM" id="SSF54495">
    <property type="entry name" value="UBC-like"/>
    <property type="match status" value="1"/>
</dbReference>
<proteinExistence type="predicted"/>
<dbReference type="EMBL" id="JAGTJQ010000010">
    <property type="protein sequence ID" value="KAH7021552.1"/>
    <property type="molecule type" value="Genomic_DNA"/>
</dbReference>
<dbReference type="RefSeq" id="XP_046007753.1">
    <property type="nucleotide sequence ID" value="XM_046150702.1"/>
</dbReference>
<keyword evidence="3" id="KW-1185">Reference proteome</keyword>
<name>A0A9P9BLC0_9PEZI</name>
<dbReference type="PROSITE" id="PS50127">
    <property type="entry name" value="UBC_2"/>
    <property type="match status" value="1"/>
</dbReference>
<feature type="domain" description="UBC core" evidence="1">
    <location>
        <begin position="1"/>
        <end position="123"/>
    </location>
</feature>
<organism evidence="2 3">
    <name type="scientific">Microdochium trichocladiopsis</name>
    <dbReference type="NCBI Taxonomy" id="1682393"/>
    <lineage>
        <taxon>Eukaryota</taxon>
        <taxon>Fungi</taxon>
        <taxon>Dikarya</taxon>
        <taxon>Ascomycota</taxon>
        <taxon>Pezizomycotina</taxon>
        <taxon>Sordariomycetes</taxon>
        <taxon>Xylariomycetidae</taxon>
        <taxon>Xylariales</taxon>
        <taxon>Microdochiaceae</taxon>
        <taxon>Microdochium</taxon>
    </lineage>
</organism>
<dbReference type="InterPro" id="IPR000608">
    <property type="entry name" value="UBC"/>
</dbReference>
<sequence>YEGGVFLVDIRIPEDYPFKPPRVTFRTRIFHPFVNDGNTLSMYNLQDRSGFTSGGWSPAITLSKGKNRPAGSVSLCIFLLTSRSDPASAPEFTNTHFTAAMMAQRDRARFYQIARDYTLRYAL</sequence>
<dbReference type="Gene3D" id="3.10.110.10">
    <property type="entry name" value="Ubiquitin Conjugating Enzyme"/>
    <property type="match status" value="1"/>
</dbReference>
<dbReference type="GeneID" id="70180248"/>
<dbReference type="OrthoDB" id="9993688at2759"/>
<evidence type="ECO:0000313" key="3">
    <source>
        <dbReference type="Proteomes" id="UP000756346"/>
    </source>
</evidence>
<feature type="non-terminal residue" evidence="2">
    <location>
        <position position="123"/>
    </location>
</feature>